<feature type="region of interest" description="Disordered" evidence="1">
    <location>
        <begin position="205"/>
        <end position="225"/>
    </location>
</feature>
<dbReference type="NCBIfam" id="TIGR01644">
    <property type="entry name" value="phage_P2_V"/>
    <property type="match status" value="1"/>
</dbReference>
<gene>
    <name evidence="4" type="ORF">HA050_02015</name>
</gene>
<evidence type="ECO:0000259" key="3">
    <source>
        <dbReference type="Pfam" id="PF18715"/>
    </source>
</evidence>
<dbReference type="Gene3D" id="6.20.150.10">
    <property type="match status" value="1"/>
</dbReference>
<protein>
    <submittedName>
        <fullName evidence="4">Phage baseplate assembly protein V</fullName>
    </submittedName>
</protein>
<feature type="domain" description="Gp5/Type VI secretion system Vgr protein OB-fold" evidence="2">
    <location>
        <begin position="16"/>
        <end position="83"/>
    </location>
</feature>
<dbReference type="Pfam" id="PF04717">
    <property type="entry name" value="Phage_base_V"/>
    <property type="match status" value="1"/>
</dbReference>
<evidence type="ECO:0000259" key="2">
    <source>
        <dbReference type="Pfam" id="PF04717"/>
    </source>
</evidence>
<feature type="compositionally biased region" description="Gly residues" evidence="1">
    <location>
        <begin position="215"/>
        <end position="225"/>
    </location>
</feature>
<proteinExistence type="predicted"/>
<dbReference type="InterPro" id="IPR006531">
    <property type="entry name" value="Gp5/Vgr_OB"/>
</dbReference>
<accession>A0ABX0KV37</accession>
<dbReference type="InterPro" id="IPR040629">
    <property type="entry name" value="Phage_spike"/>
</dbReference>
<name>A0ABX0KV37_9NEIS</name>
<dbReference type="Proteomes" id="UP000712570">
    <property type="component" value="Unassembled WGS sequence"/>
</dbReference>
<sequence length="225" mass="22721">MNQTAEHSRILESLIRIGTVAEVDHTSALCRVQSGELLTDWLPWLTARAGNVRVWSPPSIGEQVVLFSQSGEVGAGVVLPGLFSDAMPAPSQSADLCCTAYPDGAVMTYNYASGALSATGIKTAQIQATDHVTVDCPETTTTGNLTVGGDLVIKGDSTFKGKADVLGAFSYAAGMRGTGGEGGGATTITGPITQSGGAITSNGVALDSHTHGGVEHGGSNTGGPT</sequence>
<dbReference type="Pfam" id="PF18715">
    <property type="entry name" value="Phage_spike"/>
    <property type="match status" value="1"/>
</dbReference>
<evidence type="ECO:0000313" key="4">
    <source>
        <dbReference type="EMBL" id="NHQ84886.1"/>
    </source>
</evidence>
<organism evidence="4 5">
    <name type="scientific">Iodobacter violaceini</name>
    <dbReference type="NCBI Taxonomy" id="3044271"/>
    <lineage>
        <taxon>Bacteria</taxon>
        <taxon>Pseudomonadati</taxon>
        <taxon>Pseudomonadota</taxon>
        <taxon>Betaproteobacteria</taxon>
        <taxon>Neisseriales</taxon>
        <taxon>Chitinibacteraceae</taxon>
        <taxon>Iodobacter</taxon>
    </lineage>
</organism>
<dbReference type="EMBL" id="JAAOLX010000001">
    <property type="protein sequence ID" value="NHQ84886.1"/>
    <property type="molecule type" value="Genomic_DNA"/>
</dbReference>
<comment type="caution">
    <text evidence="4">The sequence shown here is derived from an EMBL/GenBank/DDBJ whole genome shotgun (WGS) entry which is preliminary data.</text>
</comment>
<keyword evidence="5" id="KW-1185">Reference proteome</keyword>
<reference evidence="4 5" key="1">
    <citation type="submission" date="2020-03" db="EMBL/GenBank/DDBJ databases">
        <title>Draft genome sequence of environmentally isolated violet-colored cultures.</title>
        <authorList>
            <person name="Wilson H.S."/>
        </authorList>
    </citation>
    <scope>NUCLEOTIDE SEQUENCE [LARGE SCALE GENOMIC DNA]</scope>
    <source>
        <strain evidence="4 5">HSC-16F04</strain>
    </source>
</reference>
<feature type="domain" description="Phage spike trimer" evidence="3">
    <location>
        <begin position="120"/>
        <end position="164"/>
    </location>
</feature>
<dbReference type="InterPro" id="IPR044033">
    <property type="entry name" value="GpV-like_apex"/>
</dbReference>
<evidence type="ECO:0000313" key="5">
    <source>
        <dbReference type="Proteomes" id="UP000712570"/>
    </source>
</evidence>
<evidence type="ECO:0000256" key="1">
    <source>
        <dbReference type="SAM" id="MobiDB-lite"/>
    </source>
</evidence>
<dbReference type="Gene3D" id="2.40.50.230">
    <property type="entry name" value="Gp5 N-terminal domain"/>
    <property type="match status" value="1"/>
</dbReference>
<dbReference type="InterPro" id="IPR037026">
    <property type="entry name" value="Vgr_OB-fold_dom_sf"/>
</dbReference>
<dbReference type="InterPro" id="IPR013046">
    <property type="entry name" value="GpV/Gp45"/>
</dbReference>
<dbReference type="Pfam" id="PF18946">
    <property type="entry name" value="Apex"/>
    <property type="match status" value="1"/>
</dbReference>